<dbReference type="SUPFAM" id="SSF47240">
    <property type="entry name" value="Ferritin-like"/>
    <property type="match status" value="1"/>
</dbReference>
<dbReference type="InterPro" id="IPR009078">
    <property type="entry name" value="Ferritin-like_SF"/>
</dbReference>
<dbReference type="OrthoDB" id="9795056at2"/>
<reference evidence="1 2" key="1">
    <citation type="submission" date="2015-07" db="EMBL/GenBank/DDBJ databases">
        <authorList>
            <person name="Noorani M."/>
        </authorList>
    </citation>
    <scope>NUCLEOTIDE SEQUENCE [LARGE SCALE GENOMIC DNA]</scope>
    <source>
        <strain evidence="1 2">CECT 7802</strain>
    </source>
</reference>
<name>A0A0M6YMU3_9RHOB</name>
<organism evidence="1 2">
    <name type="scientific">Jannaschia donghaensis</name>
    <dbReference type="NCBI Taxonomy" id="420998"/>
    <lineage>
        <taxon>Bacteria</taxon>
        <taxon>Pseudomonadati</taxon>
        <taxon>Pseudomonadota</taxon>
        <taxon>Alphaproteobacteria</taxon>
        <taxon>Rhodobacterales</taxon>
        <taxon>Roseobacteraceae</taxon>
        <taxon>Jannaschia</taxon>
    </lineage>
</organism>
<protein>
    <submittedName>
        <fullName evidence="1">Uncharacterized protein</fullName>
    </submittedName>
</protein>
<dbReference type="RefSeq" id="WP_055086988.1">
    <property type="nucleotide sequence ID" value="NZ_CXSU01000012.1"/>
</dbReference>
<evidence type="ECO:0000313" key="1">
    <source>
        <dbReference type="EMBL" id="CTQ51260.1"/>
    </source>
</evidence>
<dbReference type="InterPro" id="IPR012347">
    <property type="entry name" value="Ferritin-like"/>
</dbReference>
<dbReference type="PANTHER" id="PTHR30565">
    <property type="entry name" value="PROTEIN YCIF"/>
    <property type="match status" value="1"/>
</dbReference>
<dbReference type="Gene3D" id="1.20.1260.10">
    <property type="match status" value="1"/>
</dbReference>
<dbReference type="Pfam" id="PF05974">
    <property type="entry name" value="DUF892"/>
    <property type="match status" value="1"/>
</dbReference>
<dbReference type="InterPro" id="IPR047114">
    <property type="entry name" value="YciF"/>
</dbReference>
<dbReference type="Proteomes" id="UP000049222">
    <property type="component" value="Unassembled WGS sequence"/>
</dbReference>
<keyword evidence="2" id="KW-1185">Reference proteome</keyword>
<dbReference type="PANTHER" id="PTHR30565:SF9">
    <property type="entry name" value="PROTEIN YCIF"/>
    <property type="match status" value="1"/>
</dbReference>
<gene>
    <name evidence="1" type="ORF">JDO7802_03299</name>
</gene>
<dbReference type="AlphaFoldDB" id="A0A0M6YMU3"/>
<proteinExistence type="predicted"/>
<dbReference type="InterPro" id="IPR010287">
    <property type="entry name" value="DUF892_YciF-like"/>
</dbReference>
<accession>A0A0M6YMU3</accession>
<sequence length="168" mass="18558">MKIDTLHDLYIFGIQDKRTGCARTFDGMRRMRDAATHPDVRDLVAGGLDAMNGAMEMFDRILDRHGAQPSETANQALQSLAEEATEWVDGNYADDRLRDLAIVEKTRNIAAYPDAGFTAFRQQAKALGYHDDVRELGGENKPGGGDNDQAAMMDRIERALLEGLRSAA</sequence>
<dbReference type="EMBL" id="CXSU01000012">
    <property type="protein sequence ID" value="CTQ51260.1"/>
    <property type="molecule type" value="Genomic_DNA"/>
</dbReference>
<evidence type="ECO:0000313" key="2">
    <source>
        <dbReference type="Proteomes" id="UP000049222"/>
    </source>
</evidence>
<dbReference type="STRING" id="420998.JDO7802_03299"/>